<evidence type="ECO:0000313" key="2">
    <source>
        <dbReference type="EMBL" id="AZQ73153.1"/>
    </source>
</evidence>
<dbReference type="InterPro" id="IPR000182">
    <property type="entry name" value="GNAT_dom"/>
</dbReference>
<organism evidence="2 3">
    <name type="scientific">Streptomyces luteoverticillatus</name>
    <name type="common">Streptoverticillium luteoverticillatus</name>
    <dbReference type="NCBI Taxonomy" id="66425"/>
    <lineage>
        <taxon>Bacteria</taxon>
        <taxon>Bacillati</taxon>
        <taxon>Actinomycetota</taxon>
        <taxon>Actinomycetes</taxon>
        <taxon>Kitasatosporales</taxon>
        <taxon>Streptomycetaceae</taxon>
        <taxon>Streptomyces</taxon>
    </lineage>
</organism>
<name>A0A3Q9G177_STRLT</name>
<dbReference type="Pfam" id="PF13302">
    <property type="entry name" value="Acetyltransf_3"/>
    <property type="match status" value="1"/>
</dbReference>
<dbReference type="EMBL" id="CP034587">
    <property type="protein sequence ID" value="AZQ73153.1"/>
    <property type="molecule type" value="Genomic_DNA"/>
</dbReference>
<dbReference type="PANTHER" id="PTHR43441:SF10">
    <property type="entry name" value="ACETYLTRANSFERASE"/>
    <property type="match status" value="1"/>
</dbReference>
<dbReference type="Proteomes" id="UP000267900">
    <property type="component" value="Chromosome"/>
</dbReference>
<dbReference type="GO" id="GO:0005737">
    <property type="term" value="C:cytoplasm"/>
    <property type="evidence" value="ECO:0007669"/>
    <property type="project" value="TreeGrafter"/>
</dbReference>
<sequence>MREETEEMAVPGGPFLLRPWTAGDVEALLEAHADPLMRWQAPQPVDTAEEALQWIRRRAGQREEDAAYSFAVVERADPRAVLGDITVSAVDRRHSTGWVSYWTTKSARGRGAATAACRAVCRWAFDELGLFRLELGHRVDNIASCRVATAAGFAVEGRERQRLLYSGVRYDVERHARLATDEEA</sequence>
<dbReference type="PANTHER" id="PTHR43441">
    <property type="entry name" value="RIBOSOMAL-PROTEIN-SERINE ACETYLTRANSFERASE"/>
    <property type="match status" value="1"/>
</dbReference>
<evidence type="ECO:0000313" key="3">
    <source>
        <dbReference type="Proteomes" id="UP000267900"/>
    </source>
</evidence>
<keyword evidence="3" id="KW-1185">Reference proteome</keyword>
<dbReference type="InterPro" id="IPR016181">
    <property type="entry name" value="Acyl_CoA_acyltransferase"/>
</dbReference>
<dbReference type="OrthoDB" id="2061990at2"/>
<dbReference type="Gene3D" id="3.40.630.30">
    <property type="match status" value="1"/>
</dbReference>
<dbReference type="InterPro" id="IPR051908">
    <property type="entry name" value="Ribosomal_N-acetyltransferase"/>
</dbReference>
<proteinExistence type="predicted"/>
<dbReference type="AlphaFoldDB" id="A0A3Q9G177"/>
<feature type="domain" description="N-acetyltransferase" evidence="1">
    <location>
        <begin position="15"/>
        <end position="175"/>
    </location>
</feature>
<evidence type="ECO:0000259" key="1">
    <source>
        <dbReference type="PROSITE" id="PS51186"/>
    </source>
</evidence>
<dbReference type="PROSITE" id="PS51186">
    <property type="entry name" value="GNAT"/>
    <property type="match status" value="1"/>
</dbReference>
<accession>A0A3Q9G177</accession>
<dbReference type="RefSeq" id="WP_126915669.1">
    <property type="nucleotide sequence ID" value="NZ_CP034587.1"/>
</dbReference>
<dbReference type="GO" id="GO:0008999">
    <property type="term" value="F:protein-N-terminal-alanine acetyltransferase activity"/>
    <property type="evidence" value="ECO:0007669"/>
    <property type="project" value="TreeGrafter"/>
</dbReference>
<gene>
    <name evidence="2" type="ORF">EKH77_19775</name>
</gene>
<dbReference type="SUPFAM" id="SSF55729">
    <property type="entry name" value="Acyl-CoA N-acyltransferases (Nat)"/>
    <property type="match status" value="1"/>
</dbReference>
<reference evidence="2 3" key="1">
    <citation type="submission" date="2018-12" db="EMBL/GenBank/DDBJ databases">
        <title>The whole draft genome of Streptomyce luteoverticillatus CGMCC 15060.</title>
        <authorList>
            <person name="Feng Z."/>
            <person name="Chen G."/>
            <person name="Zhang J."/>
            <person name="Zhu H."/>
            <person name="Yu X."/>
            <person name="Zhang W."/>
            <person name="Zhang X."/>
        </authorList>
    </citation>
    <scope>NUCLEOTIDE SEQUENCE [LARGE SCALE GENOMIC DNA]</scope>
    <source>
        <strain evidence="2 3">CGMCC 15060</strain>
    </source>
</reference>
<protein>
    <submittedName>
        <fullName evidence="2">N-acetyltransferase</fullName>
    </submittedName>
</protein>
<keyword evidence="2" id="KW-0808">Transferase</keyword>
<dbReference type="GO" id="GO:1990189">
    <property type="term" value="F:protein N-terminal-serine acetyltransferase activity"/>
    <property type="evidence" value="ECO:0007669"/>
    <property type="project" value="TreeGrafter"/>
</dbReference>